<dbReference type="Proteomes" id="UP001157947">
    <property type="component" value="Unassembled WGS sequence"/>
</dbReference>
<gene>
    <name evidence="1" type="ORF">SAMN06264868_10952</name>
</gene>
<dbReference type="AlphaFoldDB" id="A0AA45WLT0"/>
<dbReference type="Gene3D" id="1.20.120.1490">
    <property type="match status" value="1"/>
</dbReference>
<dbReference type="RefSeq" id="WP_265134396.1">
    <property type="nucleotide sequence ID" value="NZ_FXTX01000009.1"/>
</dbReference>
<protein>
    <recommendedName>
        <fullName evidence="3">Periplasmic heavy metal sensor</fullName>
    </recommendedName>
</protein>
<evidence type="ECO:0000313" key="2">
    <source>
        <dbReference type="Proteomes" id="UP001157947"/>
    </source>
</evidence>
<dbReference type="EMBL" id="FXTX01000009">
    <property type="protein sequence ID" value="SMP12288.1"/>
    <property type="molecule type" value="Genomic_DNA"/>
</dbReference>
<comment type="caution">
    <text evidence="1">The sequence shown here is derived from an EMBL/GenBank/DDBJ whole genome shotgun (WGS) entry which is preliminary data.</text>
</comment>
<organism evidence="1 2">
    <name type="scientific">Venenivibrio stagnispumantis</name>
    <dbReference type="NCBI Taxonomy" id="407998"/>
    <lineage>
        <taxon>Bacteria</taxon>
        <taxon>Pseudomonadati</taxon>
        <taxon>Aquificota</taxon>
        <taxon>Aquificia</taxon>
        <taxon>Aquificales</taxon>
        <taxon>Hydrogenothermaceae</taxon>
        <taxon>Venenivibrio</taxon>
    </lineage>
</organism>
<keyword evidence="2" id="KW-1185">Reference proteome</keyword>
<name>A0AA45WLT0_9AQUI</name>
<proteinExistence type="predicted"/>
<accession>A0AA45WLT0</accession>
<evidence type="ECO:0000313" key="1">
    <source>
        <dbReference type="EMBL" id="SMP12288.1"/>
    </source>
</evidence>
<sequence length="150" mass="17752">MNKIFLIIFILIYTTNAGQIYKKNAALITYDDIPDEYFLTYRFNIIKVISENLSQLNLSPEQLSQIKELNERYYPLMFEKAKKIKEEEERLKEVVLKENNPDVVKQLLIDIAQLKTQLSLYDINLLKAVQSILTKKQFEKIINYVDKTEI</sequence>
<evidence type="ECO:0008006" key="3">
    <source>
        <dbReference type="Google" id="ProtNLM"/>
    </source>
</evidence>
<reference evidence="1" key="1">
    <citation type="submission" date="2017-05" db="EMBL/GenBank/DDBJ databases">
        <authorList>
            <person name="Varghese N."/>
            <person name="Submissions S."/>
        </authorList>
    </citation>
    <scope>NUCLEOTIDE SEQUENCE</scope>
    <source>
        <strain evidence="1">DSM 18763</strain>
    </source>
</reference>